<reference evidence="4 5" key="1">
    <citation type="submission" date="2017-02" db="EMBL/GenBank/DDBJ databases">
        <authorList>
            <person name="Peterson S.W."/>
        </authorList>
    </citation>
    <scope>NUCLEOTIDE SEQUENCE [LARGE SCALE GENOMIC DNA]</scope>
    <source>
        <strain evidence="4 5">DSM 22323</strain>
    </source>
</reference>
<protein>
    <recommendedName>
        <fullName evidence="2">Curli production assembly/transport component CsgF</fullName>
    </recommendedName>
</protein>
<keyword evidence="3" id="KW-0732">Signal</keyword>
<sequence>MAYKPINPALGGEYFNYSWLLSSANAQNQFDDNKTTGFKAQTAIGGFQENLNRQILSQISKNLFGGEFGEATLTPGVYTMGSLNISISDYFGGLNISIVDIKTGEQTNINLPNTN</sequence>
<evidence type="ECO:0000313" key="4">
    <source>
        <dbReference type="EMBL" id="SKB90722.1"/>
    </source>
</evidence>
<gene>
    <name evidence="4" type="ORF">SAMN05660477_01762</name>
</gene>
<dbReference type="AlphaFoldDB" id="A0A1T5F3E8"/>
<dbReference type="STRING" id="619805.SAMN05660477_01762"/>
<evidence type="ECO:0000256" key="2">
    <source>
        <dbReference type="ARBA" id="ARBA00014031"/>
    </source>
</evidence>
<evidence type="ECO:0000313" key="5">
    <source>
        <dbReference type="Proteomes" id="UP000191112"/>
    </source>
</evidence>
<dbReference type="Pfam" id="PF10614">
    <property type="entry name" value="CsgF"/>
    <property type="match status" value="1"/>
</dbReference>
<dbReference type="InterPro" id="IPR018893">
    <property type="entry name" value="T8SS_CsgF"/>
</dbReference>
<accession>A0A1T5F3E8</accession>
<evidence type="ECO:0000256" key="1">
    <source>
        <dbReference type="ARBA" id="ARBA00003989"/>
    </source>
</evidence>
<keyword evidence="5" id="KW-1185">Reference proteome</keyword>
<dbReference type="Proteomes" id="UP000191112">
    <property type="component" value="Unassembled WGS sequence"/>
</dbReference>
<comment type="function">
    <text evidence="1">May be involved in the biogenesis of curli organelles.</text>
</comment>
<dbReference type="EMBL" id="FUYZ01000005">
    <property type="protein sequence ID" value="SKB90722.1"/>
    <property type="molecule type" value="Genomic_DNA"/>
</dbReference>
<name>A0A1T5F3E8_9FLAO</name>
<proteinExistence type="predicted"/>
<organism evidence="4 5">
    <name type="scientific">Soonwooa buanensis</name>
    <dbReference type="NCBI Taxonomy" id="619805"/>
    <lineage>
        <taxon>Bacteria</taxon>
        <taxon>Pseudomonadati</taxon>
        <taxon>Bacteroidota</taxon>
        <taxon>Flavobacteriia</taxon>
        <taxon>Flavobacteriales</taxon>
        <taxon>Weeksellaceae</taxon>
        <taxon>Chryseobacterium group</taxon>
        <taxon>Soonwooa</taxon>
    </lineage>
</organism>
<evidence type="ECO:0000256" key="3">
    <source>
        <dbReference type="ARBA" id="ARBA00022729"/>
    </source>
</evidence>